<proteinExistence type="predicted"/>
<evidence type="ECO:0000313" key="2">
    <source>
        <dbReference type="EMBL" id="KAL3803521.1"/>
    </source>
</evidence>
<dbReference type="AlphaFoldDB" id="A0ABD3QUA5"/>
<dbReference type="EMBL" id="JABMIG020000013">
    <property type="protein sequence ID" value="KAL3803521.1"/>
    <property type="molecule type" value="Genomic_DNA"/>
</dbReference>
<keyword evidence="1" id="KW-1133">Transmembrane helix</keyword>
<feature type="transmembrane region" description="Helical" evidence="1">
    <location>
        <begin position="12"/>
        <end position="32"/>
    </location>
</feature>
<sequence length="541" mass="61697">MVPFVLPKSGRACYSVAVAFAILCLSLSSLNWGRIAENISGFDYLRKVTQLSSVHHFKEPVSILTKNVQVDGALAPFIHPIEINPDSSISSDILDIWHDQDLGAVCVRLKSGSRCPHPSLIGRLYGSSIAMLEWSQVAPSGSPFTEHCGSYANRWLDPGSYFLEILIIHCNGFGTTALAKSRSDPTHDGRSVGEWLSFDYTYECIEDTTHNRLTGNNAFLSISSYHNGVGDYRMGRWVFSDESKFESTSYPKQQLTRFQPQGCRSQDPDLSMERCQIPMDNSRVYEYSFMWNQDQKWIEQLKKYQVDFGPQFKDYPPLKSSHDFHTEIKDMRDGSDGPPICLMGCSHSFTLWRSMLRLNLGHRFVNALLLYPEPDDALFRIKQSYQLYNCTTFIIAAGQWPSSKQAWENEKYGKPFSFQKFYKGLSGIAENPKIYDIDPNINIYLRTIHLNPLGDLISDCGVEQRPKDWRSPTVIDGYNLLVKEIVEGIKATSSKLRDRVHLIDTRFITEPMWDTANDFNHVHPRVSDVEALYIAGKFLLR</sequence>
<evidence type="ECO:0000256" key="1">
    <source>
        <dbReference type="SAM" id="Phobius"/>
    </source>
</evidence>
<dbReference type="Proteomes" id="UP001516023">
    <property type="component" value="Unassembled WGS sequence"/>
</dbReference>
<keyword evidence="1" id="KW-0472">Membrane</keyword>
<organism evidence="2 3">
    <name type="scientific">Cyclotella cryptica</name>
    <dbReference type="NCBI Taxonomy" id="29204"/>
    <lineage>
        <taxon>Eukaryota</taxon>
        <taxon>Sar</taxon>
        <taxon>Stramenopiles</taxon>
        <taxon>Ochrophyta</taxon>
        <taxon>Bacillariophyta</taxon>
        <taxon>Coscinodiscophyceae</taxon>
        <taxon>Thalassiosirophycidae</taxon>
        <taxon>Stephanodiscales</taxon>
        <taxon>Stephanodiscaceae</taxon>
        <taxon>Cyclotella</taxon>
    </lineage>
</organism>
<reference evidence="2 3" key="1">
    <citation type="journal article" date="2020" name="G3 (Bethesda)">
        <title>Improved Reference Genome for Cyclotella cryptica CCMP332, a Model for Cell Wall Morphogenesis, Salinity Adaptation, and Lipid Production in Diatoms (Bacillariophyta).</title>
        <authorList>
            <person name="Roberts W.R."/>
            <person name="Downey K.M."/>
            <person name="Ruck E.C."/>
            <person name="Traller J.C."/>
            <person name="Alverson A.J."/>
        </authorList>
    </citation>
    <scope>NUCLEOTIDE SEQUENCE [LARGE SCALE GENOMIC DNA]</scope>
    <source>
        <strain evidence="2 3">CCMP332</strain>
    </source>
</reference>
<evidence type="ECO:0000313" key="3">
    <source>
        <dbReference type="Proteomes" id="UP001516023"/>
    </source>
</evidence>
<accession>A0ABD3QUA5</accession>
<gene>
    <name evidence="2" type="ORF">HJC23_014069</name>
</gene>
<keyword evidence="1" id="KW-0812">Transmembrane</keyword>
<name>A0ABD3QUA5_9STRA</name>
<comment type="caution">
    <text evidence="2">The sequence shown here is derived from an EMBL/GenBank/DDBJ whole genome shotgun (WGS) entry which is preliminary data.</text>
</comment>
<protein>
    <submittedName>
        <fullName evidence="2">Uncharacterized protein</fullName>
    </submittedName>
</protein>
<keyword evidence="3" id="KW-1185">Reference proteome</keyword>